<accession>A0A6N9YM82</accession>
<organism evidence="2 3">
    <name type="scientific">Phytoactinopolyspora alkaliphila</name>
    <dbReference type="NCBI Taxonomy" id="1783498"/>
    <lineage>
        <taxon>Bacteria</taxon>
        <taxon>Bacillati</taxon>
        <taxon>Actinomycetota</taxon>
        <taxon>Actinomycetes</taxon>
        <taxon>Jiangellales</taxon>
        <taxon>Jiangellaceae</taxon>
        <taxon>Phytoactinopolyspora</taxon>
    </lineage>
</organism>
<keyword evidence="3" id="KW-1185">Reference proteome</keyword>
<evidence type="ECO:0000313" key="3">
    <source>
        <dbReference type="Proteomes" id="UP000469185"/>
    </source>
</evidence>
<protein>
    <submittedName>
        <fullName evidence="2">Uncharacterized protein</fullName>
    </submittedName>
</protein>
<dbReference type="AlphaFoldDB" id="A0A6N9YM82"/>
<feature type="transmembrane region" description="Helical" evidence="1">
    <location>
        <begin position="20"/>
        <end position="41"/>
    </location>
</feature>
<evidence type="ECO:0000313" key="2">
    <source>
        <dbReference type="EMBL" id="NED96030.1"/>
    </source>
</evidence>
<reference evidence="2 3" key="1">
    <citation type="submission" date="2020-02" db="EMBL/GenBank/DDBJ databases">
        <authorList>
            <person name="Li X.-J."/>
            <person name="Feng X.-M."/>
        </authorList>
    </citation>
    <scope>NUCLEOTIDE SEQUENCE [LARGE SCALE GENOMIC DNA]</scope>
    <source>
        <strain evidence="2 3">CGMCC 4.7225</strain>
    </source>
</reference>
<dbReference type="RefSeq" id="WP_163818774.1">
    <property type="nucleotide sequence ID" value="NZ_JAAGOB010000005.1"/>
</dbReference>
<evidence type="ECO:0000256" key="1">
    <source>
        <dbReference type="SAM" id="Phobius"/>
    </source>
</evidence>
<proteinExistence type="predicted"/>
<comment type="caution">
    <text evidence="2">The sequence shown here is derived from an EMBL/GenBank/DDBJ whole genome shotgun (WGS) entry which is preliminary data.</text>
</comment>
<keyword evidence="1" id="KW-1133">Transmembrane helix</keyword>
<keyword evidence="1" id="KW-0472">Membrane</keyword>
<dbReference type="EMBL" id="JAAGOB010000005">
    <property type="protein sequence ID" value="NED96030.1"/>
    <property type="molecule type" value="Genomic_DNA"/>
</dbReference>
<keyword evidence="1" id="KW-0812">Transmembrane</keyword>
<dbReference type="Proteomes" id="UP000469185">
    <property type="component" value="Unassembled WGS sequence"/>
</dbReference>
<name>A0A6N9YM82_9ACTN</name>
<gene>
    <name evidence="2" type="ORF">G1H11_11985</name>
</gene>
<sequence>MPFSYVALWLGWWGHGVGDGWQYIALILTLGTVMVCSALVYTQRPSSVI</sequence>